<evidence type="ECO:0000313" key="1">
    <source>
        <dbReference type="EMBL" id="GFU10696.1"/>
    </source>
</evidence>
<gene>
    <name evidence="1" type="ORF">NPIL_588271</name>
</gene>
<organism evidence="1 2">
    <name type="scientific">Nephila pilipes</name>
    <name type="common">Giant wood spider</name>
    <name type="synonym">Nephila maculata</name>
    <dbReference type="NCBI Taxonomy" id="299642"/>
    <lineage>
        <taxon>Eukaryota</taxon>
        <taxon>Metazoa</taxon>
        <taxon>Ecdysozoa</taxon>
        <taxon>Arthropoda</taxon>
        <taxon>Chelicerata</taxon>
        <taxon>Arachnida</taxon>
        <taxon>Araneae</taxon>
        <taxon>Araneomorphae</taxon>
        <taxon>Entelegynae</taxon>
        <taxon>Araneoidea</taxon>
        <taxon>Nephilidae</taxon>
        <taxon>Nephila</taxon>
    </lineage>
</organism>
<keyword evidence="2" id="KW-1185">Reference proteome</keyword>
<dbReference type="AlphaFoldDB" id="A0A8X6QBU4"/>
<proteinExistence type="predicted"/>
<sequence>MFIFCEQRLLDPCDAVAVERGAGQGSEKTSYLIGLARLPAVEKEKEKSFAVSAAVACPFKDRSMLFVTQMEDSDRWQKSFTFAAPSCF</sequence>
<reference evidence="1" key="1">
    <citation type="submission" date="2020-08" db="EMBL/GenBank/DDBJ databases">
        <title>Multicomponent nature underlies the extraordinary mechanical properties of spider dragline silk.</title>
        <authorList>
            <person name="Kono N."/>
            <person name="Nakamura H."/>
            <person name="Mori M."/>
            <person name="Yoshida Y."/>
            <person name="Ohtoshi R."/>
            <person name="Malay A.D."/>
            <person name="Moran D.A.P."/>
            <person name="Tomita M."/>
            <person name="Numata K."/>
            <person name="Arakawa K."/>
        </authorList>
    </citation>
    <scope>NUCLEOTIDE SEQUENCE</scope>
</reference>
<evidence type="ECO:0000313" key="2">
    <source>
        <dbReference type="Proteomes" id="UP000887013"/>
    </source>
</evidence>
<comment type="caution">
    <text evidence="1">The sequence shown here is derived from an EMBL/GenBank/DDBJ whole genome shotgun (WGS) entry which is preliminary data.</text>
</comment>
<accession>A0A8X6QBU4</accession>
<name>A0A8X6QBU4_NEPPI</name>
<protein>
    <submittedName>
        <fullName evidence="1">Uncharacterized protein</fullName>
    </submittedName>
</protein>
<dbReference type="Proteomes" id="UP000887013">
    <property type="component" value="Unassembled WGS sequence"/>
</dbReference>
<dbReference type="EMBL" id="BMAW01029137">
    <property type="protein sequence ID" value="GFU10696.1"/>
    <property type="molecule type" value="Genomic_DNA"/>
</dbReference>